<evidence type="ECO:0000313" key="3">
    <source>
        <dbReference type="Proteomes" id="UP001161389"/>
    </source>
</evidence>
<dbReference type="PANTHER" id="PTHR15032:SF4">
    <property type="entry name" value="N-ACYL-PHOSPHATIDYLETHANOLAMINE-HYDROLYZING PHOSPHOLIPASE D"/>
    <property type="match status" value="1"/>
</dbReference>
<dbReference type="PIRSF" id="PIRSF038896">
    <property type="entry name" value="NAPE-PLD"/>
    <property type="match status" value="1"/>
</dbReference>
<name>A0AA37W4H5_9GAMM</name>
<reference evidence="2" key="2">
    <citation type="submission" date="2023-01" db="EMBL/GenBank/DDBJ databases">
        <title>Draft genome sequence of Litoribrevibacter albus strain NBRC 110071.</title>
        <authorList>
            <person name="Sun Q."/>
            <person name="Mori K."/>
        </authorList>
    </citation>
    <scope>NUCLEOTIDE SEQUENCE</scope>
    <source>
        <strain evidence="2">NBRC 110071</strain>
    </source>
</reference>
<evidence type="ECO:0000313" key="2">
    <source>
        <dbReference type="EMBL" id="GLQ30132.1"/>
    </source>
</evidence>
<dbReference type="SMART" id="SM00849">
    <property type="entry name" value="Lactamase_B"/>
    <property type="match status" value="1"/>
</dbReference>
<dbReference type="Gene3D" id="3.60.15.10">
    <property type="entry name" value="Ribonuclease Z/Hydroxyacylglutathione hydrolase-like"/>
    <property type="match status" value="1"/>
</dbReference>
<comment type="caution">
    <text evidence="2">The sequence shown here is derived from an EMBL/GenBank/DDBJ whole genome shotgun (WGS) entry which is preliminary data.</text>
</comment>
<protein>
    <submittedName>
        <fullName evidence="2">Hydrolase</fullName>
    </submittedName>
</protein>
<sequence>MSVGALNSKAPNSLEEVSKSSHYSNGKFHNTSNKTVEFKWSNLANYAKEYYKHRAVETEPKTKIPVQAILTENILSASEDTIWRLGHSTLLLKISGQLILIDPVFSDRASPFSFIGPKRFHQPPISIEDLPPLDAVLISHNHYDHLDKQSIKQLAHKVTNFVVPLGNKNDLIAWGVSDERITELDWWESIRIDEVHVVSTPAQHFSGRGLSDRDKSLWSSYVIKSNDTRVFFSGDTGYFNGFKEIGEKYGPFDLTLVETGAYHPSWATIHMLPEQSMQAHIDLQGRRMMPIHNGTFNLAMHSWQDPFEQITQLSQIHKVNVLTPKMGQPINIQGNEDTTRWWTDL</sequence>
<dbReference type="SUPFAM" id="SSF56281">
    <property type="entry name" value="Metallo-hydrolase/oxidoreductase"/>
    <property type="match status" value="1"/>
</dbReference>
<dbReference type="Pfam" id="PF12706">
    <property type="entry name" value="Lactamase_B_2"/>
    <property type="match status" value="1"/>
</dbReference>
<reference evidence="2" key="1">
    <citation type="journal article" date="2014" name="Int. J. Syst. Evol. Microbiol.">
        <title>Complete genome sequence of Corynebacterium casei LMG S-19264T (=DSM 44701T), isolated from a smear-ripened cheese.</title>
        <authorList>
            <consortium name="US DOE Joint Genome Institute (JGI-PGF)"/>
            <person name="Walter F."/>
            <person name="Albersmeier A."/>
            <person name="Kalinowski J."/>
            <person name="Ruckert C."/>
        </authorList>
    </citation>
    <scope>NUCLEOTIDE SEQUENCE</scope>
    <source>
        <strain evidence="2">NBRC 110071</strain>
    </source>
</reference>
<accession>A0AA37W4H5</accession>
<gene>
    <name evidence="2" type="ORF">GCM10007876_06100</name>
</gene>
<feature type="domain" description="Metallo-beta-lactamase" evidence="1">
    <location>
        <begin position="86"/>
        <end position="292"/>
    </location>
</feature>
<dbReference type="EMBL" id="BSNM01000003">
    <property type="protein sequence ID" value="GLQ30132.1"/>
    <property type="molecule type" value="Genomic_DNA"/>
</dbReference>
<dbReference type="PANTHER" id="PTHR15032">
    <property type="entry name" value="N-ACYL-PHOSPHATIDYLETHANOLAMINE-HYDROLYZING PHOSPHOLIPASE D"/>
    <property type="match status" value="1"/>
</dbReference>
<proteinExistence type="predicted"/>
<keyword evidence="3" id="KW-1185">Reference proteome</keyword>
<dbReference type="GO" id="GO:0005737">
    <property type="term" value="C:cytoplasm"/>
    <property type="evidence" value="ECO:0007669"/>
    <property type="project" value="TreeGrafter"/>
</dbReference>
<dbReference type="InterPro" id="IPR001279">
    <property type="entry name" value="Metallo-B-lactamas"/>
</dbReference>
<dbReference type="InterPro" id="IPR036866">
    <property type="entry name" value="RibonucZ/Hydroxyglut_hydro"/>
</dbReference>
<dbReference type="AlphaFoldDB" id="A0AA37W4H5"/>
<dbReference type="Proteomes" id="UP001161389">
    <property type="component" value="Unassembled WGS sequence"/>
</dbReference>
<dbReference type="InterPro" id="IPR024884">
    <property type="entry name" value="NAPE-PLD"/>
</dbReference>
<dbReference type="GO" id="GO:0070290">
    <property type="term" value="F:N-acylphosphatidylethanolamine-specific phospholipase D activity"/>
    <property type="evidence" value="ECO:0007669"/>
    <property type="project" value="InterPro"/>
</dbReference>
<organism evidence="2 3">
    <name type="scientific">Litoribrevibacter albus</name>
    <dbReference type="NCBI Taxonomy" id="1473156"/>
    <lineage>
        <taxon>Bacteria</taxon>
        <taxon>Pseudomonadati</taxon>
        <taxon>Pseudomonadota</taxon>
        <taxon>Gammaproteobacteria</taxon>
        <taxon>Oceanospirillales</taxon>
        <taxon>Oceanospirillaceae</taxon>
        <taxon>Litoribrevibacter</taxon>
    </lineage>
</organism>
<keyword evidence="2" id="KW-0378">Hydrolase</keyword>
<dbReference type="GO" id="GO:0008270">
    <property type="term" value="F:zinc ion binding"/>
    <property type="evidence" value="ECO:0007669"/>
    <property type="project" value="InterPro"/>
</dbReference>
<evidence type="ECO:0000259" key="1">
    <source>
        <dbReference type="SMART" id="SM00849"/>
    </source>
</evidence>